<gene>
    <name evidence="1" type="ORF">CU098_009671</name>
</gene>
<accession>A0A367K232</accession>
<organism evidence="1 2">
    <name type="scientific">Rhizopus stolonifer</name>
    <name type="common">Rhizopus nigricans</name>
    <dbReference type="NCBI Taxonomy" id="4846"/>
    <lineage>
        <taxon>Eukaryota</taxon>
        <taxon>Fungi</taxon>
        <taxon>Fungi incertae sedis</taxon>
        <taxon>Mucoromycota</taxon>
        <taxon>Mucoromycotina</taxon>
        <taxon>Mucoromycetes</taxon>
        <taxon>Mucorales</taxon>
        <taxon>Mucorineae</taxon>
        <taxon>Rhizopodaceae</taxon>
        <taxon>Rhizopus</taxon>
    </lineage>
</organism>
<dbReference type="Proteomes" id="UP000253551">
    <property type="component" value="Unassembled WGS sequence"/>
</dbReference>
<name>A0A367K232_RHIST</name>
<protein>
    <submittedName>
        <fullName evidence="1">Uncharacterized protein</fullName>
    </submittedName>
</protein>
<evidence type="ECO:0000313" key="2">
    <source>
        <dbReference type="Proteomes" id="UP000253551"/>
    </source>
</evidence>
<evidence type="ECO:0000313" key="1">
    <source>
        <dbReference type="EMBL" id="RCH96209.1"/>
    </source>
</evidence>
<comment type="caution">
    <text evidence="1">The sequence shown here is derived from an EMBL/GenBank/DDBJ whole genome shotgun (WGS) entry which is preliminary data.</text>
</comment>
<dbReference type="EMBL" id="PJQM01002339">
    <property type="protein sequence ID" value="RCH96209.1"/>
    <property type="molecule type" value="Genomic_DNA"/>
</dbReference>
<reference evidence="1 2" key="1">
    <citation type="journal article" date="2018" name="G3 (Bethesda)">
        <title>Phylogenetic and Phylogenomic Definition of Rhizopus Species.</title>
        <authorList>
            <person name="Gryganskyi A.P."/>
            <person name="Golan J."/>
            <person name="Dolatabadi S."/>
            <person name="Mondo S."/>
            <person name="Robb S."/>
            <person name="Idnurm A."/>
            <person name="Muszewska A."/>
            <person name="Steczkiewicz K."/>
            <person name="Masonjones S."/>
            <person name="Liao H.L."/>
            <person name="Gajdeczka M.T."/>
            <person name="Anike F."/>
            <person name="Vuek A."/>
            <person name="Anishchenko I.M."/>
            <person name="Voigt K."/>
            <person name="de Hoog G.S."/>
            <person name="Smith M.E."/>
            <person name="Heitman J."/>
            <person name="Vilgalys R."/>
            <person name="Stajich J.E."/>
        </authorList>
    </citation>
    <scope>NUCLEOTIDE SEQUENCE [LARGE SCALE GENOMIC DNA]</scope>
    <source>
        <strain evidence="1 2">LSU 92-RS-03</strain>
    </source>
</reference>
<keyword evidence="2" id="KW-1185">Reference proteome</keyword>
<dbReference type="AlphaFoldDB" id="A0A367K232"/>
<proteinExistence type="predicted"/>
<sequence>MRAVIVEKLNSAIIQYSNFACMLSFMSHVIMINFTIATTDTDVNAIHNVGQMKFSGSDYDLKTVSVTAEISPEVFNSYLSHHNKLHLESPL</sequence>
<dbReference type="OrthoDB" id="2290660at2759"/>